<dbReference type="Proteomes" id="UP000094412">
    <property type="component" value="Unassembled WGS sequence"/>
</dbReference>
<gene>
    <name evidence="1" type="ORF">QV13_29170</name>
</gene>
<reference evidence="1 2" key="1">
    <citation type="submission" date="2016-08" db="EMBL/GenBank/DDBJ databases">
        <title>Whole genome sequence of Mesorhizobium sp. strain UASWS1009 isolated from industrial sewage.</title>
        <authorList>
            <person name="Crovadore J."/>
            <person name="Calmin G."/>
            <person name="Chablais R."/>
            <person name="Cochard B."/>
            <person name="Lefort F."/>
        </authorList>
    </citation>
    <scope>NUCLEOTIDE SEQUENCE [LARGE SCALE GENOMIC DNA]</scope>
    <source>
        <strain evidence="1 2">UASWS1009</strain>
    </source>
</reference>
<dbReference type="EMBL" id="MDEO01000036">
    <property type="protein sequence ID" value="OCX13857.1"/>
    <property type="molecule type" value="Genomic_DNA"/>
</dbReference>
<dbReference type="RefSeq" id="WP_024922769.1">
    <property type="nucleotide sequence ID" value="NZ_MDEO01000036.1"/>
</dbReference>
<accession>A0A1C2DGL6</accession>
<organism evidence="1 2">
    <name type="scientific">Mesorhizobium hungaricum</name>
    <dbReference type="NCBI Taxonomy" id="1566387"/>
    <lineage>
        <taxon>Bacteria</taxon>
        <taxon>Pseudomonadati</taxon>
        <taxon>Pseudomonadota</taxon>
        <taxon>Alphaproteobacteria</taxon>
        <taxon>Hyphomicrobiales</taxon>
        <taxon>Phyllobacteriaceae</taxon>
        <taxon>Mesorhizobium</taxon>
    </lineage>
</organism>
<dbReference type="PANTHER" id="PTHR34309">
    <property type="entry name" value="SLR1406 PROTEIN"/>
    <property type="match status" value="1"/>
</dbReference>
<dbReference type="STRING" id="1566387.QV13_29170"/>
<evidence type="ECO:0000313" key="2">
    <source>
        <dbReference type="Proteomes" id="UP000094412"/>
    </source>
</evidence>
<comment type="caution">
    <text evidence="1">The sequence shown here is derived from an EMBL/GenBank/DDBJ whole genome shotgun (WGS) entry which is preliminary data.</text>
</comment>
<sequence length="143" mass="14167">MTSFPLDQANRIIEGAFAKAAALGLKPLGVSVLDTGGHLVAFQRQDGASFLRPQMSSGKAYAALAVGMGGRRVEAVAKERPHLTAGVSDLSGGRILPVVGGVLIRDGSGTVIGAVGISGDTSDNDEAAAIAGIEAAGLVADAG</sequence>
<keyword evidence="2" id="KW-1185">Reference proteome</keyword>
<name>A0A1C2DGL6_9HYPH</name>
<dbReference type="SUPFAM" id="SSF143744">
    <property type="entry name" value="GlcG-like"/>
    <property type="match status" value="1"/>
</dbReference>
<dbReference type="Pfam" id="PF03928">
    <property type="entry name" value="HbpS-like"/>
    <property type="match status" value="1"/>
</dbReference>
<evidence type="ECO:0000313" key="1">
    <source>
        <dbReference type="EMBL" id="OCX13857.1"/>
    </source>
</evidence>
<dbReference type="Gene3D" id="3.30.450.150">
    <property type="entry name" value="Haem-degrading domain"/>
    <property type="match status" value="1"/>
</dbReference>
<dbReference type="AlphaFoldDB" id="A0A1C2DGL6"/>
<protein>
    <submittedName>
        <fullName evidence="1">GlcG protein</fullName>
    </submittedName>
</protein>
<dbReference type="InterPro" id="IPR005624">
    <property type="entry name" value="PduO/GlcC-like"/>
</dbReference>
<dbReference type="OrthoDB" id="9815788at2"/>
<dbReference type="InterPro" id="IPR052517">
    <property type="entry name" value="GlcG_carb_metab_protein"/>
</dbReference>
<dbReference type="PANTHER" id="PTHR34309:SF10">
    <property type="entry name" value="SLR1406 PROTEIN"/>
    <property type="match status" value="1"/>
</dbReference>
<proteinExistence type="predicted"/>
<dbReference type="InterPro" id="IPR038084">
    <property type="entry name" value="PduO/GlcC-like_sf"/>
</dbReference>